<protein>
    <submittedName>
        <fullName evidence="1">Uncharacterized protein</fullName>
    </submittedName>
</protein>
<organism evidence="1">
    <name type="scientific">viral metagenome</name>
    <dbReference type="NCBI Taxonomy" id="1070528"/>
    <lineage>
        <taxon>unclassified sequences</taxon>
        <taxon>metagenomes</taxon>
        <taxon>organismal metagenomes</taxon>
    </lineage>
</organism>
<name>A0A6C0I7C0_9ZZZZ</name>
<sequence>MSNYFSISEDYEEDACQILQYFHSCSSIRQTAWNYDMEMEELYELIPQWDGCREGLRSADDYDECRMEVIGRYEYDEERECNMEPEELENRLRTPECHEITKIIADYNNSILSLYEVADRYELKITNLFRLLKENKVIDKETDVKNYSSFYIEHNGAGTEWDGNSEFGLIDAFYSETN</sequence>
<dbReference type="AlphaFoldDB" id="A0A6C0I7C0"/>
<accession>A0A6C0I7C0</accession>
<dbReference type="EMBL" id="MN740126">
    <property type="protein sequence ID" value="QHT88918.1"/>
    <property type="molecule type" value="Genomic_DNA"/>
</dbReference>
<evidence type="ECO:0000313" key="1">
    <source>
        <dbReference type="EMBL" id="QHT88918.1"/>
    </source>
</evidence>
<proteinExistence type="predicted"/>
<reference evidence="1" key="1">
    <citation type="journal article" date="2020" name="Nature">
        <title>Giant virus diversity and host interactions through global metagenomics.</title>
        <authorList>
            <person name="Schulz F."/>
            <person name="Roux S."/>
            <person name="Paez-Espino D."/>
            <person name="Jungbluth S."/>
            <person name="Walsh D.A."/>
            <person name="Denef V.J."/>
            <person name="McMahon K.D."/>
            <person name="Konstantinidis K.T."/>
            <person name="Eloe-Fadrosh E.A."/>
            <person name="Kyrpides N.C."/>
            <person name="Woyke T."/>
        </authorList>
    </citation>
    <scope>NUCLEOTIDE SEQUENCE</scope>
    <source>
        <strain evidence="1">GVMAG-M-3300023184-51</strain>
    </source>
</reference>